<evidence type="ECO:0000313" key="1">
    <source>
        <dbReference type="EMBL" id="TDQ49758.1"/>
    </source>
</evidence>
<gene>
    <name evidence="1" type="ORF">EV696_103127</name>
</gene>
<sequence>MDILLLIFLAVVGGVVLLITVKIKKGARERFIQEHRLPSLVSKAVLETYPHLTTAQIQKVLLGLKQYFQICSQAGRQLVAMPSQVVDVAWHAYILSTRQYQQFCQNAFGRFLHHTPAEAMQDRTHAQTGIKRAWRIACARENINPKMPERLPLLFALDAELGIANGFTYQLNCQARNGDGYCASHIGCSSGCAGYSGSDSGCSGGGDGGGCGGGD</sequence>
<name>A0A4R6UR39_9GAMM</name>
<dbReference type="EMBL" id="SNYM01000003">
    <property type="protein sequence ID" value="TDQ49758.1"/>
    <property type="molecule type" value="Genomic_DNA"/>
</dbReference>
<comment type="caution">
    <text evidence="1">The sequence shown here is derived from an EMBL/GenBank/DDBJ whole genome shotgun (WGS) entry which is preliminary data.</text>
</comment>
<dbReference type="Proteomes" id="UP000295375">
    <property type="component" value="Unassembled WGS sequence"/>
</dbReference>
<proteinExistence type="predicted"/>
<organism evidence="1 2">
    <name type="scientific">Permianibacter aggregans</name>
    <dbReference type="NCBI Taxonomy" id="1510150"/>
    <lineage>
        <taxon>Bacteria</taxon>
        <taxon>Pseudomonadati</taxon>
        <taxon>Pseudomonadota</taxon>
        <taxon>Gammaproteobacteria</taxon>
        <taxon>Pseudomonadales</taxon>
        <taxon>Pseudomonadaceae</taxon>
        <taxon>Permianibacter</taxon>
    </lineage>
</organism>
<evidence type="ECO:0000313" key="2">
    <source>
        <dbReference type="Proteomes" id="UP000295375"/>
    </source>
</evidence>
<reference evidence="1 2" key="1">
    <citation type="submission" date="2019-03" db="EMBL/GenBank/DDBJ databases">
        <title>Genomic Encyclopedia of Type Strains, Phase IV (KMG-IV): sequencing the most valuable type-strain genomes for metagenomic binning, comparative biology and taxonomic classification.</title>
        <authorList>
            <person name="Goeker M."/>
        </authorList>
    </citation>
    <scope>NUCLEOTIDE SEQUENCE [LARGE SCALE GENOMIC DNA]</scope>
    <source>
        <strain evidence="1 2">DSM 103792</strain>
    </source>
</reference>
<keyword evidence="2" id="KW-1185">Reference proteome</keyword>
<dbReference type="AlphaFoldDB" id="A0A4R6UR39"/>
<dbReference type="PIRSF" id="PIRSF032817">
    <property type="entry name" value="UCP032817"/>
    <property type="match status" value="1"/>
</dbReference>
<accession>A0A4R6UR39</accession>
<protein>
    <submittedName>
        <fullName evidence="1">Uncharacterized protein</fullName>
    </submittedName>
</protein>
<dbReference type="RefSeq" id="WP_198325259.1">
    <property type="nucleotide sequence ID" value="NZ_CP037953.1"/>
</dbReference>
<dbReference type="InterPro" id="IPR017008">
    <property type="entry name" value="UCP032817-like"/>
</dbReference>